<dbReference type="Pfam" id="PF00078">
    <property type="entry name" value="RVT_1"/>
    <property type="match status" value="1"/>
</dbReference>
<dbReference type="Gene3D" id="3.10.10.10">
    <property type="entry name" value="HIV Type 1 Reverse Transcriptase, subunit A, domain 1"/>
    <property type="match status" value="1"/>
</dbReference>
<accession>A0A9Q3EGT8</accession>
<protein>
    <recommendedName>
        <fullName evidence="1">Reverse transcriptase domain-containing protein</fullName>
    </recommendedName>
</protein>
<name>A0A9Q3EGT8_9BASI</name>
<dbReference type="EMBL" id="AVOT02029702">
    <property type="protein sequence ID" value="MBW0522630.1"/>
    <property type="molecule type" value="Genomic_DNA"/>
</dbReference>
<dbReference type="Proteomes" id="UP000765509">
    <property type="component" value="Unassembled WGS sequence"/>
</dbReference>
<dbReference type="CDD" id="cd01647">
    <property type="entry name" value="RT_LTR"/>
    <property type="match status" value="1"/>
</dbReference>
<dbReference type="OrthoDB" id="5920460at2759"/>
<dbReference type="InterPro" id="IPR043502">
    <property type="entry name" value="DNA/RNA_pol_sf"/>
</dbReference>
<dbReference type="SUPFAM" id="SSF56672">
    <property type="entry name" value="DNA/RNA polymerases"/>
    <property type="match status" value="1"/>
</dbReference>
<organism evidence="2 3">
    <name type="scientific">Austropuccinia psidii MF-1</name>
    <dbReference type="NCBI Taxonomy" id="1389203"/>
    <lineage>
        <taxon>Eukaryota</taxon>
        <taxon>Fungi</taxon>
        <taxon>Dikarya</taxon>
        <taxon>Basidiomycota</taxon>
        <taxon>Pucciniomycotina</taxon>
        <taxon>Pucciniomycetes</taxon>
        <taxon>Pucciniales</taxon>
        <taxon>Sphaerophragmiaceae</taxon>
        <taxon>Austropuccinia</taxon>
    </lineage>
</organism>
<proteinExistence type="predicted"/>
<evidence type="ECO:0000259" key="1">
    <source>
        <dbReference type="Pfam" id="PF00078"/>
    </source>
</evidence>
<comment type="caution">
    <text evidence="2">The sequence shown here is derived from an EMBL/GenBank/DDBJ whole genome shotgun (WGS) entry which is preliminary data.</text>
</comment>
<feature type="domain" description="Reverse transcriptase" evidence="1">
    <location>
        <begin position="159"/>
        <end position="250"/>
    </location>
</feature>
<reference evidence="2" key="1">
    <citation type="submission" date="2021-03" db="EMBL/GenBank/DDBJ databases">
        <title>Draft genome sequence of rust myrtle Austropuccinia psidii MF-1, a brazilian biotype.</title>
        <authorList>
            <person name="Quecine M.C."/>
            <person name="Pachon D.M.R."/>
            <person name="Bonatelli M.L."/>
            <person name="Correr F.H."/>
            <person name="Franceschini L.M."/>
            <person name="Leite T.F."/>
            <person name="Margarido G.R.A."/>
            <person name="Almeida C.A."/>
            <person name="Ferrarezi J.A."/>
            <person name="Labate C.A."/>
        </authorList>
    </citation>
    <scope>NUCLEOTIDE SEQUENCE</scope>
    <source>
        <strain evidence="2">MF-1</strain>
    </source>
</reference>
<sequence length="250" mass="29450">MYGIDLHNNEEIFFTIWENKNQKFAFLNLRRKITVNKVSQVSLELEKFTSEQLNKAEVSLHFTDKQENELSTLLYDHKEAFESDKNPLVASVGHEVEIILKIERTYPPLLRRPPYPERQKSREALELHIKELLELFIIRKVGHNGEVEVTESVIVAFNNGKYRMVGDFRALNTYTVPDRYPIPKRQIALTQISQEVYISTMNTLKGFHQNGLTPRERKYLRIIVHFGVYEYLRMTFGIKNAPSNFQRMMN</sequence>
<evidence type="ECO:0000313" key="3">
    <source>
        <dbReference type="Proteomes" id="UP000765509"/>
    </source>
</evidence>
<dbReference type="PANTHER" id="PTHR24559:SF444">
    <property type="entry name" value="REVERSE TRANSCRIPTASE DOMAIN-CONTAINING PROTEIN"/>
    <property type="match status" value="1"/>
</dbReference>
<keyword evidence="3" id="KW-1185">Reference proteome</keyword>
<dbReference type="InterPro" id="IPR000477">
    <property type="entry name" value="RT_dom"/>
</dbReference>
<gene>
    <name evidence="2" type="ORF">O181_062345</name>
</gene>
<dbReference type="AlphaFoldDB" id="A0A9Q3EGT8"/>
<dbReference type="InterPro" id="IPR053134">
    <property type="entry name" value="RNA-dir_DNA_polymerase"/>
</dbReference>
<evidence type="ECO:0000313" key="2">
    <source>
        <dbReference type="EMBL" id="MBW0522630.1"/>
    </source>
</evidence>
<dbReference type="PANTHER" id="PTHR24559">
    <property type="entry name" value="TRANSPOSON TY3-I GAG-POL POLYPROTEIN"/>
    <property type="match status" value="1"/>
</dbReference>